<dbReference type="Proteomes" id="UP000323386">
    <property type="component" value="Unassembled WGS sequence"/>
</dbReference>
<dbReference type="EMBL" id="OOIP01000016">
    <property type="protein sequence ID" value="SPO39837.1"/>
    <property type="molecule type" value="Genomic_DNA"/>
</dbReference>
<feature type="compositionally biased region" description="Basic and acidic residues" evidence="1">
    <location>
        <begin position="44"/>
        <end position="54"/>
    </location>
</feature>
<organism evidence="2 3">
    <name type="scientific">Pseudozyma flocculosa</name>
    <dbReference type="NCBI Taxonomy" id="84751"/>
    <lineage>
        <taxon>Eukaryota</taxon>
        <taxon>Fungi</taxon>
        <taxon>Dikarya</taxon>
        <taxon>Basidiomycota</taxon>
        <taxon>Ustilaginomycotina</taxon>
        <taxon>Ustilaginomycetes</taxon>
        <taxon>Ustilaginales</taxon>
        <taxon>Ustilaginaceae</taxon>
        <taxon>Pseudozyma</taxon>
    </lineage>
</organism>
<feature type="compositionally biased region" description="Low complexity" evidence="1">
    <location>
        <begin position="74"/>
        <end position="95"/>
    </location>
</feature>
<protein>
    <submittedName>
        <fullName evidence="2">Uncharacterized protein</fullName>
    </submittedName>
</protein>
<reference evidence="2 3" key="1">
    <citation type="submission" date="2018-03" db="EMBL/GenBank/DDBJ databases">
        <authorList>
            <person name="Guldener U."/>
        </authorList>
    </citation>
    <scope>NUCLEOTIDE SEQUENCE [LARGE SCALE GENOMIC DNA]</scope>
    <source>
        <strain evidence="2 3">DAOM196992</strain>
    </source>
</reference>
<evidence type="ECO:0000313" key="2">
    <source>
        <dbReference type="EMBL" id="SPO39837.1"/>
    </source>
</evidence>
<proteinExistence type="predicted"/>
<evidence type="ECO:0000256" key="1">
    <source>
        <dbReference type="SAM" id="MobiDB-lite"/>
    </source>
</evidence>
<evidence type="ECO:0000313" key="3">
    <source>
        <dbReference type="Proteomes" id="UP000323386"/>
    </source>
</evidence>
<gene>
    <name evidence="2" type="ORF">PSFLO_05318</name>
</gene>
<accession>A0A5C3F7Y6</accession>
<keyword evidence="3" id="KW-1185">Reference proteome</keyword>
<feature type="region of interest" description="Disordered" evidence="1">
    <location>
        <begin position="115"/>
        <end position="137"/>
    </location>
</feature>
<dbReference type="AlphaFoldDB" id="A0A5C3F7Y6"/>
<feature type="region of interest" description="Disordered" evidence="1">
    <location>
        <begin position="44"/>
        <end position="101"/>
    </location>
</feature>
<name>A0A5C3F7Y6_9BASI</name>
<sequence length="137" mass="14187">MSTRRHVELFGSASARGGACSTFRALHTPRLPAALSGRRLLIRQREQRSQDGSRRLAQPLTAVAAGSTSRACQGPPAAVTASSGSSGGSSAEAGSRLPPAGAHAGVLDAVFHARSPHRGTGRSTGHNTAAIRTHRWF</sequence>